<dbReference type="CDD" id="cd01174">
    <property type="entry name" value="ribokinase"/>
    <property type="match status" value="1"/>
</dbReference>
<dbReference type="InterPro" id="IPR029056">
    <property type="entry name" value="Ribokinase-like"/>
</dbReference>
<dbReference type="PANTHER" id="PTHR10584:SF166">
    <property type="entry name" value="RIBOKINASE"/>
    <property type="match status" value="1"/>
</dbReference>
<feature type="binding site" evidence="13">
    <location>
        <position position="288"/>
    </location>
    <ligand>
        <name>K(+)</name>
        <dbReference type="ChEBI" id="CHEBI:29103"/>
    </ligand>
</feature>
<protein>
    <recommendedName>
        <fullName evidence="3 13">Ribokinase</fullName>
        <shortName evidence="13">RK</shortName>
        <ecNumber evidence="2 13">2.7.1.15</ecNumber>
    </recommendedName>
</protein>
<dbReference type="GO" id="GO:0019303">
    <property type="term" value="P:D-ribose catabolic process"/>
    <property type="evidence" value="ECO:0007669"/>
    <property type="project" value="UniProtKB-UniRule"/>
</dbReference>
<evidence type="ECO:0000256" key="11">
    <source>
        <dbReference type="ARBA" id="ARBA00022958"/>
    </source>
</evidence>
<evidence type="ECO:0000256" key="4">
    <source>
        <dbReference type="ARBA" id="ARBA00022490"/>
    </source>
</evidence>
<dbReference type="OrthoDB" id="9775849at2"/>
<dbReference type="RefSeq" id="WP_072577506.1">
    <property type="nucleotide sequence ID" value="NZ_LWHB01000190.1"/>
</dbReference>
<feature type="binding site" evidence="13">
    <location>
        <position position="249"/>
    </location>
    <ligand>
        <name>K(+)</name>
        <dbReference type="ChEBI" id="CHEBI:29103"/>
    </ligand>
</feature>
<evidence type="ECO:0000256" key="2">
    <source>
        <dbReference type="ARBA" id="ARBA00012035"/>
    </source>
</evidence>
<comment type="similarity">
    <text evidence="1">Belongs to the carbohydrate kinase pfkB family.</text>
</comment>
<dbReference type="GO" id="GO:0005524">
    <property type="term" value="F:ATP binding"/>
    <property type="evidence" value="ECO:0007669"/>
    <property type="project" value="UniProtKB-UniRule"/>
</dbReference>
<dbReference type="FunFam" id="3.40.1190.20:FF:000012">
    <property type="entry name" value="Ribokinase"/>
    <property type="match status" value="1"/>
</dbReference>
<dbReference type="InterPro" id="IPR002139">
    <property type="entry name" value="Ribo/fructo_kinase"/>
</dbReference>
<feature type="active site" description="Proton acceptor" evidence="13">
    <location>
        <position position="253"/>
    </location>
</feature>
<feature type="binding site" evidence="13">
    <location>
        <begin position="221"/>
        <end position="226"/>
    </location>
    <ligand>
        <name>ATP</name>
        <dbReference type="ChEBI" id="CHEBI:30616"/>
    </ligand>
</feature>
<dbReference type="HAMAP" id="MF_01987">
    <property type="entry name" value="Ribokinase"/>
    <property type="match status" value="1"/>
</dbReference>
<keyword evidence="8 13" id="KW-0418">Kinase</keyword>
<dbReference type="UniPathway" id="UPA00916">
    <property type="reaction ID" value="UER00889"/>
</dbReference>
<keyword evidence="5 13" id="KW-0808">Transferase</keyword>
<feature type="binding site" evidence="13">
    <location>
        <position position="286"/>
    </location>
    <ligand>
        <name>K(+)</name>
        <dbReference type="ChEBI" id="CHEBI:29103"/>
    </ligand>
</feature>
<dbReference type="GO" id="GO:0046872">
    <property type="term" value="F:metal ion binding"/>
    <property type="evidence" value="ECO:0007669"/>
    <property type="project" value="UniProtKB-KW"/>
</dbReference>
<dbReference type="InterPro" id="IPR011877">
    <property type="entry name" value="Ribokinase"/>
</dbReference>
<comment type="activity regulation">
    <text evidence="13">Activated by a monovalent cation that binds near, but not in, the active site. The most likely occupant of the site in vivo is potassium. Ion binding induces a conformational change that may alter substrate affinity.</text>
</comment>
<comment type="catalytic activity">
    <reaction evidence="13">
        <text>D-ribose + ATP = D-ribose 5-phosphate + ADP + H(+)</text>
        <dbReference type="Rhea" id="RHEA:13697"/>
        <dbReference type="ChEBI" id="CHEBI:15378"/>
        <dbReference type="ChEBI" id="CHEBI:30616"/>
        <dbReference type="ChEBI" id="CHEBI:47013"/>
        <dbReference type="ChEBI" id="CHEBI:78346"/>
        <dbReference type="ChEBI" id="CHEBI:456216"/>
        <dbReference type="EC" id="2.7.1.15"/>
    </reaction>
</comment>
<dbReference type="SUPFAM" id="SSF53613">
    <property type="entry name" value="Ribokinase-like"/>
    <property type="match status" value="1"/>
</dbReference>
<feature type="binding site" evidence="13">
    <location>
        <position position="141"/>
    </location>
    <ligand>
        <name>substrate</name>
    </ligand>
</feature>
<comment type="cofactor">
    <cofactor evidence="13">
        <name>Mg(2+)</name>
        <dbReference type="ChEBI" id="CHEBI:18420"/>
    </cofactor>
    <text evidence="13">Requires a divalent cation, most likely magnesium in vivo, as an electrophilic catalyst to aid phosphoryl group transfer. It is the chelate of the metal and the nucleotide that is the actual substrate.</text>
</comment>
<keyword evidence="11 13" id="KW-0630">Potassium</keyword>
<dbReference type="Pfam" id="PF00294">
    <property type="entry name" value="PfkB"/>
    <property type="match status" value="1"/>
</dbReference>
<gene>
    <name evidence="13 15" type="primary">rbsK</name>
    <name evidence="15" type="ORF">NCTC13337_01558</name>
</gene>
<dbReference type="PANTHER" id="PTHR10584">
    <property type="entry name" value="SUGAR KINASE"/>
    <property type="match status" value="1"/>
</dbReference>
<evidence type="ECO:0000256" key="13">
    <source>
        <dbReference type="HAMAP-Rule" id="MF_01987"/>
    </source>
</evidence>
<accession>A0A380MUL5</accession>
<evidence type="ECO:0000256" key="6">
    <source>
        <dbReference type="ARBA" id="ARBA00022723"/>
    </source>
</evidence>
<reference evidence="15 16" key="1">
    <citation type="submission" date="2018-06" db="EMBL/GenBank/DDBJ databases">
        <authorList>
            <consortium name="Pathogen Informatics"/>
            <person name="Doyle S."/>
        </authorList>
    </citation>
    <scope>NUCLEOTIDE SEQUENCE [LARGE SCALE GENOMIC DNA]</scope>
    <source>
        <strain evidence="15 16">NCTC13337</strain>
    </source>
</reference>
<dbReference type="InterPro" id="IPR002173">
    <property type="entry name" value="Carboh/pur_kinase_PfkB_CS"/>
</dbReference>
<dbReference type="GO" id="GO:0004747">
    <property type="term" value="F:ribokinase activity"/>
    <property type="evidence" value="ECO:0007669"/>
    <property type="project" value="UniProtKB-UniRule"/>
</dbReference>
<comment type="function">
    <text evidence="13">Catalyzes the phosphorylation of ribose at O-5 in a reaction requiring ATP and magnesium. The resulting D-ribose-5-phosphate can then be used either for sythesis of nucleotides, histidine, and tryptophan, or as a component of the pentose phosphate pathway.</text>
</comment>
<feature type="binding site" evidence="13">
    <location>
        <position position="185"/>
    </location>
    <ligand>
        <name>ATP</name>
        <dbReference type="ChEBI" id="CHEBI:30616"/>
    </ligand>
</feature>
<feature type="binding site" evidence="13">
    <location>
        <position position="292"/>
    </location>
    <ligand>
        <name>K(+)</name>
        <dbReference type="ChEBI" id="CHEBI:29103"/>
    </ligand>
</feature>
<feature type="binding site" evidence="13">
    <location>
        <position position="283"/>
    </location>
    <ligand>
        <name>K(+)</name>
        <dbReference type="ChEBI" id="CHEBI:29103"/>
    </ligand>
</feature>
<dbReference type="Gene3D" id="3.40.1190.20">
    <property type="match status" value="1"/>
</dbReference>
<dbReference type="GO" id="GO:0005829">
    <property type="term" value="C:cytosol"/>
    <property type="evidence" value="ECO:0007669"/>
    <property type="project" value="TreeGrafter"/>
</dbReference>
<evidence type="ECO:0000256" key="9">
    <source>
        <dbReference type="ARBA" id="ARBA00022840"/>
    </source>
</evidence>
<evidence type="ECO:0000256" key="7">
    <source>
        <dbReference type="ARBA" id="ARBA00022741"/>
    </source>
</evidence>
<dbReference type="EC" id="2.7.1.15" evidence="2 13"/>
<dbReference type="NCBIfam" id="NF008353">
    <property type="entry name" value="PRK11142.1"/>
    <property type="match status" value="1"/>
</dbReference>
<dbReference type="AlphaFoldDB" id="A0A380MUL5"/>
<keyword evidence="12 13" id="KW-0119">Carbohydrate metabolism</keyword>
<comment type="subcellular location">
    <subcellularLocation>
        <location evidence="13">Cytoplasm</location>
    </subcellularLocation>
</comment>
<evidence type="ECO:0000256" key="3">
    <source>
        <dbReference type="ARBA" id="ARBA00016943"/>
    </source>
</evidence>
<dbReference type="Proteomes" id="UP000254601">
    <property type="component" value="Unassembled WGS sequence"/>
</dbReference>
<evidence type="ECO:0000259" key="14">
    <source>
        <dbReference type="Pfam" id="PF00294"/>
    </source>
</evidence>
<evidence type="ECO:0000313" key="15">
    <source>
        <dbReference type="EMBL" id="SUO95736.1"/>
    </source>
</evidence>
<keyword evidence="10 13" id="KW-0460">Magnesium</keyword>
<dbReference type="EMBL" id="UHIC01000001">
    <property type="protein sequence ID" value="SUO95736.1"/>
    <property type="molecule type" value="Genomic_DNA"/>
</dbReference>
<feature type="binding site" evidence="13">
    <location>
        <begin position="252"/>
        <end position="253"/>
    </location>
    <ligand>
        <name>ATP</name>
        <dbReference type="ChEBI" id="CHEBI:30616"/>
    </ligand>
</feature>
<feature type="binding site" evidence="13">
    <location>
        <position position="253"/>
    </location>
    <ligand>
        <name>substrate</name>
    </ligand>
</feature>
<evidence type="ECO:0000256" key="8">
    <source>
        <dbReference type="ARBA" id="ARBA00022777"/>
    </source>
</evidence>
<keyword evidence="4 13" id="KW-0963">Cytoplasm</keyword>
<dbReference type="PRINTS" id="PR00990">
    <property type="entry name" value="RIBOKINASE"/>
</dbReference>
<keyword evidence="16" id="KW-1185">Reference proteome</keyword>
<evidence type="ECO:0000256" key="10">
    <source>
        <dbReference type="ARBA" id="ARBA00022842"/>
    </source>
</evidence>
<feature type="binding site" evidence="13">
    <location>
        <begin position="40"/>
        <end position="44"/>
    </location>
    <ligand>
        <name>substrate</name>
    </ligand>
</feature>
<evidence type="ECO:0000256" key="12">
    <source>
        <dbReference type="ARBA" id="ARBA00023277"/>
    </source>
</evidence>
<dbReference type="NCBIfam" id="TIGR02152">
    <property type="entry name" value="D_ribokin_bact"/>
    <property type="match status" value="1"/>
</dbReference>
<organism evidence="15 16">
    <name type="scientific">Suttonella ornithocola</name>
    <dbReference type="NCBI Taxonomy" id="279832"/>
    <lineage>
        <taxon>Bacteria</taxon>
        <taxon>Pseudomonadati</taxon>
        <taxon>Pseudomonadota</taxon>
        <taxon>Gammaproteobacteria</taxon>
        <taxon>Cardiobacteriales</taxon>
        <taxon>Cardiobacteriaceae</taxon>
        <taxon>Suttonella</taxon>
    </lineage>
</organism>
<feature type="binding site" evidence="13">
    <location>
        <position position="247"/>
    </location>
    <ligand>
        <name>K(+)</name>
        <dbReference type="ChEBI" id="CHEBI:29103"/>
    </ligand>
</feature>
<keyword evidence="9 13" id="KW-0067">ATP-binding</keyword>
<keyword evidence="6 13" id="KW-0479">Metal-binding</keyword>
<name>A0A380MUL5_9GAMM</name>
<dbReference type="InterPro" id="IPR011611">
    <property type="entry name" value="PfkB_dom"/>
</dbReference>
<dbReference type="PROSITE" id="PS00584">
    <property type="entry name" value="PFKB_KINASES_2"/>
    <property type="match status" value="1"/>
</dbReference>
<comment type="similarity">
    <text evidence="13">Belongs to the carbohydrate kinase PfkB family. Ribokinase subfamily.</text>
</comment>
<keyword evidence="7 13" id="KW-0547">Nucleotide-binding</keyword>
<comment type="subunit">
    <text evidence="13">Homodimer.</text>
</comment>
<evidence type="ECO:0000256" key="1">
    <source>
        <dbReference type="ARBA" id="ARBA00005380"/>
    </source>
</evidence>
<proteinExistence type="inferred from homology"/>
<evidence type="ECO:0000256" key="5">
    <source>
        <dbReference type="ARBA" id="ARBA00022679"/>
    </source>
</evidence>
<feature type="binding site" evidence="13">
    <location>
        <begin position="12"/>
        <end position="14"/>
    </location>
    <ligand>
        <name>substrate</name>
    </ligand>
</feature>
<feature type="domain" description="Carbohydrate kinase PfkB" evidence="14">
    <location>
        <begin position="4"/>
        <end position="295"/>
    </location>
</feature>
<comment type="pathway">
    <text evidence="13">Carbohydrate metabolism; D-ribose degradation; D-ribose 5-phosphate from beta-D-ribopyranose: step 2/2.</text>
</comment>
<sequence>MALSLCVIGSSNLDHVFNVAHFPRPGETLRADNYQLVYGGKGANQAVAALKSGANVQFISAVGNDSAGIAMRQDFASLGMQVDTIQIHPDLPTGLAAIQVSVQGENSIVIVAGANESVNSETISQYQQTIMQAEMVLMQLETPLEGICKAAEIANKVDKKVILNPAPAKALPDDLLKNLWMITPNESEAALLTGIEVKTITDAKSAAEKLREKGVSEVIITLGSNGVYHQNTISEKHYPAFQVTAKDTTAAGDTFNGALAAALLERQSLDKAIRFAQATAALSVQVAGAQPSIPSRKEIETFLTSC</sequence>
<evidence type="ECO:0000313" key="16">
    <source>
        <dbReference type="Proteomes" id="UP000254601"/>
    </source>
</evidence>
<comment type="caution">
    <text evidence="13">Lacks conserved residue(s) required for the propagation of feature annotation.</text>
</comment>